<name>A0A0W1AD68_9GAMM</name>
<dbReference type="PATRIC" id="fig|66969.6.peg.1508"/>
<evidence type="ECO:0000313" key="2">
    <source>
        <dbReference type="Proteomes" id="UP000054729"/>
    </source>
</evidence>
<dbReference type="OrthoDB" id="5653377at2"/>
<keyword evidence="2" id="KW-1185">Reference proteome</keyword>
<dbReference type="EMBL" id="LNZB01000036">
    <property type="protein sequence ID" value="KTD79302.1"/>
    <property type="molecule type" value="Genomic_DNA"/>
</dbReference>
<dbReference type="RefSeq" id="WP_058480079.1">
    <property type="nucleotide sequence ID" value="NZ_CAAAIQ010000007.1"/>
</dbReference>
<accession>A0A0W1AD68</accession>
<protein>
    <submittedName>
        <fullName evidence="1">Uncharacterized protein</fullName>
    </submittedName>
</protein>
<organism evidence="1 2">
    <name type="scientific">Legionella waltersii</name>
    <dbReference type="NCBI Taxonomy" id="66969"/>
    <lineage>
        <taxon>Bacteria</taxon>
        <taxon>Pseudomonadati</taxon>
        <taxon>Pseudomonadota</taxon>
        <taxon>Gammaproteobacteria</taxon>
        <taxon>Legionellales</taxon>
        <taxon>Legionellaceae</taxon>
        <taxon>Legionella</taxon>
    </lineage>
</organism>
<gene>
    <name evidence="1" type="ORF">Lwal_1374</name>
</gene>
<dbReference type="Gene3D" id="3.40.50.11710">
    <property type="entry name" value="Cyclodipeptide synthase"/>
    <property type="match status" value="1"/>
</dbReference>
<dbReference type="Proteomes" id="UP000054729">
    <property type="component" value="Unassembled WGS sequence"/>
</dbReference>
<comment type="caution">
    <text evidence="1">The sequence shown here is derived from an EMBL/GenBank/DDBJ whole genome shotgun (WGS) entry which is preliminary data.</text>
</comment>
<dbReference type="GO" id="GO:0016755">
    <property type="term" value="F:aminoacyltransferase activity"/>
    <property type="evidence" value="ECO:0007669"/>
    <property type="project" value="InterPro"/>
</dbReference>
<dbReference type="InterPro" id="IPR038622">
    <property type="entry name" value="CDPS_sf"/>
</dbReference>
<proteinExistence type="predicted"/>
<dbReference type="AlphaFoldDB" id="A0A0W1AD68"/>
<sequence length="458" mass="51005">MTKITGPRDGDIVSALFNSKTKSKSYFSSLRDTKDLVLLSIVGNEFCSGKYLGAIVDQAVDTHQRKENTPAPKGFTTFLIADEIYWHNLKEMECTELEEQRLKQKALELGKDYFEKNLGYFLKPLGLTVDEFRAKHADASMDEQILIINNLALRLGKNFEIVRWKDWVARDKSEKLKEIQPLYNSVSGLKNGIDKSVKQYVQRALKKGDEAALLEHRSRDYLTEESPAVMWLSAALGYNFIIYPGESLPSFDATRDYFVLKNHAPYVFEGQSIEDNCTHDKNALHFETPARTANWLEVSFKMSYSAALKTKPQNSSQGFFKQSAPELTGGADSSIDRFRLFPTTKSGAGSAEGTSTTNKSLNALLYGLGMASNKVQGRDAASDLVLRLSPNQDLTKVAQGVSEAILKSDLPINTKYQLLFNLIAAFSDSKVHIEPSTTATSLLSSSMEESPPSCMVQH</sequence>
<evidence type="ECO:0000313" key="1">
    <source>
        <dbReference type="EMBL" id="KTD79302.1"/>
    </source>
</evidence>
<reference evidence="1 2" key="1">
    <citation type="submission" date="2015-11" db="EMBL/GenBank/DDBJ databases">
        <title>Genomic analysis of 38 Legionella species identifies large and diverse effector repertoires.</title>
        <authorList>
            <person name="Burstein D."/>
            <person name="Amaro F."/>
            <person name="Zusman T."/>
            <person name="Lifshitz Z."/>
            <person name="Cohen O."/>
            <person name="Gilbert J.A."/>
            <person name="Pupko T."/>
            <person name="Shuman H.A."/>
            <person name="Segal G."/>
        </authorList>
    </citation>
    <scope>NUCLEOTIDE SEQUENCE [LARGE SCALE GENOMIC DNA]</scope>
    <source>
        <strain evidence="1 2">ATCC 51914</strain>
    </source>
</reference>